<feature type="chain" id="PRO_5035284016" evidence="2">
    <location>
        <begin position="18"/>
        <end position="264"/>
    </location>
</feature>
<feature type="region of interest" description="Disordered" evidence="1">
    <location>
        <begin position="22"/>
        <end position="44"/>
    </location>
</feature>
<keyword evidence="2" id="KW-0732">Signal</keyword>
<dbReference type="EMBL" id="CAKKNE010000004">
    <property type="protein sequence ID" value="CAH0373423.1"/>
    <property type="molecule type" value="Genomic_DNA"/>
</dbReference>
<dbReference type="AlphaFoldDB" id="A0A8J2SIM0"/>
<protein>
    <submittedName>
        <fullName evidence="3">Uncharacterized protein</fullName>
    </submittedName>
</protein>
<feature type="signal peptide" evidence="2">
    <location>
        <begin position="1"/>
        <end position="17"/>
    </location>
</feature>
<reference evidence="3" key="1">
    <citation type="submission" date="2021-11" db="EMBL/GenBank/DDBJ databases">
        <authorList>
            <consortium name="Genoscope - CEA"/>
            <person name="William W."/>
        </authorList>
    </citation>
    <scope>NUCLEOTIDE SEQUENCE</scope>
</reference>
<evidence type="ECO:0000313" key="3">
    <source>
        <dbReference type="EMBL" id="CAH0373423.1"/>
    </source>
</evidence>
<sequence length="264" mass="27817">MFKAAMLASCILSTTTALLHPPVPRHPSQLGAKKRDYSAGGLGSSKQEQFARLWRDKDAPVEPPVKDETTWEAEIAAFDAAAELVPDAHWRDKGRAAVVEDVSKAAITNERSVAVAAWDALRGSDGGPYTADDAWLDMDGPARSLILVVGAVDGVDAAARALHDRLPRKVGRVVAVFPTAAQAAKRRKRIGGKVECLHDDAGTFAAACGVSMESAGIVVLAPPHPSPDQHTIVARFPAALDGVASAVENALREKGVLPSVRRTG</sequence>
<evidence type="ECO:0000313" key="4">
    <source>
        <dbReference type="Proteomes" id="UP000789595"/>
    </source>
</evidence>
<accession>A0A8J2SIM0</accession>
<evidence type="ECO:0000256" key="2">
    <source>
        <dbReference type="SAM" id="SignalP"/>
    </source>
</evidence>
<evidence type="ECO:0000256" key="1">
    <source>
        <dbReference type="SAM" id="MobiDB-lite"/>
    </source>
</evidence>
<gene>
    <name evidence="3" type="ORF">PECAL_4P06170</name>
</gene>
<organism evidence="3 4">
    <name type="scientific">Pelagomonas calceolata</name>
    <dbReference type="NCBI Taxonomy" id="35677"/>
    <lineage>
        <taxon>Eukaryota</taxon>
        <taxon>Sar</taxon>
        <taxon>Stramenopiles</taxon>
        <taxon>Ochrophyta</taxon>
        <taxon>Pelagophyceae</taxon>
        <taxon>Pelagomonadales</taxon>
        <taxon>Pelagomonadaceae</taxon>
        <taxon>Pelagomonas</taxon>
    </lineage>
</organism>
<keyword evidence="4" id="KW-1185">Reference proteome</keyword>
<comment type="caution">
    <text evidence="3">The sequence shown here is derived from an EMBL/GenBank/DDBJ whole genome shotgun (WGS) entry which is preliminary data.</text>
</comment>
<name>A0A8J2SIM0_9STRA</name>
<dbReference type="Proteomes" id="UP000789595">
    <property type="component" value="Unassembled WGS sequence"/>
</dbReference>
<proteinExistence type="predicted"/>